<dbReference type="EMBL" id="CP042305">
    <property type="protein sequence ID" value="QDZ15185.1"/>
    <property type="molecule type" value="Genomic_DNA"/>
</dbReference>
<dbReference type="SUPFAM" id="SSF53597">
    <property type="entry name" value="Dihydrofolate reductase-like"/>
    <property type="match status" value="1"/>
</dbReference>
<feature type="domain" description="Bacterial bifunctional deaminase-reductase C-terminal" evidence="1">
    <location>
        <begin position="3"/>
        <end position="169"/>
    </location>
</feature>
<organism evidence="2 3">
    <name type="scientific">Humibacter ginsenosidimutans</name>
    <dbReference type="NCBI Taxonomy" id="2599293"/>
    <lineage>
        <taxon>Bacteria</taxon>
        <taxon>Bacillati</taxon>
        <taxon>Actinomycetota</taxon>
        <taxon>Actinomycetes</taxon>
        <taxon>Micrococcales</taxon>
        <taxon>Microbacteriaceae</taxon>
        <taxon>Humibacter</taxon>
    </lineage>
</organism>
<evidence type="ECO:0000313" key="2">
    <source>
        <dbReference type="EMBL" id="QDZ15185.1"/>
    </source>
</evidence>
<proteinExistence type="predicted"/>
<dbReference type="GO" id="GO:0008703">
    <property type="term" value="F:5-amino-6-(5-phosphoribosylamino)uracil reductase activity"/>
    <property type="evidence" value="ECO:0007669"/>
    <property type="project" value="InterPro"/>
</dbReference>
<name>A0A5B8M5V7_9MICO</name>
<dbReference type="Pfam" id="PF01872">
    <property type="entry name" value="RibD_C"/>
    <property type="match status" value="1"/>
</dbReference>
<dbReference type="KEGG" id="huw:FPZ11_10785"/>
<dbReference type="OrthoDB" id="7342392at2"/>
<sequence>MRKIVAYELLSLDGMADDPDRFITEWDGEMQANLSAVIETQDAVILGRRTYDEWAGFWPGSDIQPFSTFINEAVKYVATSRALEPSWANSTAIDGELIAFARELKSARGGDIGVHGSISITQALLAAGLLDELSLVIAPRIAGTGRRLLDSLPSSRLDVIRTATSSDGYLLLRYRAAR</sequence>
<dbReference type="InterPro" id="IPR024072">
    <property type="entry name" value="DHFR-like_dom_sf"/>
</dbReference>
<gene>
    <name evidence="2" type="ORF">FPZ11_10785</name>
</gene>
<dbReference type="InterPro" id="IPR002734">
    <property type="entry name" value="RibDG_C"/>
</dbReference>
<dbReference type="Gene3D" id="3.40.430.10">
    <property type="entry name" value="Dihydrofolate Reductase, subunit A"/>
    <property type="match status" value="1"/>
</dbReference>
<evidence type="ECO:0000259" key="1">
    <source>
        <dbReference type="Pfam" id="PF01872"/>
    </source>
</evidence>
<protein>
    <submittedName>
        <fullName evidence="2">Deaminase</fullName>
    </submittedName>
</protein>
<dbReference type="AlphaFoldDB" id="A0A5B8M5V7"/>
<dbReference type="Proteomes" id="UP000320216">
    <property type="component" value="Chromosome"/>
</dbReference>
<dbReference type="GO" id="GO:0009231">
    <property type="term" value="P:riboflavin biosynthetic process"/>
    <property type="evidence" value="ECO:0007669"/>
    <property type="project" value="InterPro"/>
</dbReference>
<keyword evidence="3" id="KW-1185">Reference proteome</keyword>
<accession>A0A5B8M5V7</accession>
<dbReference type="RefSeq" id="WP_146320795.1">
    <property type="nucleotide sequence ID" value="NZ_CP042305.1"/>
</dbReference>
<reference evidence="2 3" key="1">
    <citation type="submission" date="2019-07" db="EMBL/GenBank/DDBJ databases">
        <title>Full genome sequence of Humibacter sp. WJ7-1.</title>
        <authorList>
            <person name="Im W.-T."/>
        </authorList>
    </citation>
    <scope>NUCLEOTIDE SEQUENCE [LARGE SCALE GENOMIC DNA]</scope>
    <source>
        <strain evidence="2 3">WJ7-1</strain>
    </source>
</reference>
<evidence type="ECO:0000313" key="3">
    <source>
        <dbReference type="Proteomes" id="UP000320216"/>
    </source>
</evidence>